<evidence type="ECO:0000256" key="3">
    <source>
        <dbReference type="ARBA" id="ARBA00022723"/>
    </source>
</evidence>
<keyword evidence="7 9" id="KW-0694">RNA-binding</keyword>
<name>A0A8C5Y5F3_MICMU</name>
<feature type="region of interest" description="Disordered" evidence="10">
    <location>
        <begin position="71"/>
        <end position="94"/>
    </location>
</feature>
<keyword evidence="14" id="KW-1185">Reference proteome</keyword>
<dbReference type="GO" id="GO:0046872">
    <property type="term" value="F:metal ion binding"/>
    <property type="evidence" value="ECO:0007669"/>
    <property type="project" value="UniProtKB-KW"/>
</dbReference>
<gene>
    <name evidence="13" type="primary">ADARB2</name>
</gene>
<dbReference type="Pfam" id="PF02137">
    <property type="entry name" value="A_deamin"/>
    <property type="match status" value="1"/>
</dbReference>
<keyword evidence="4" id="KW-0677">Repeat</keyword>
<dbReference type="GO" id="GO:0006382">
    <property type="term" value="P:adenosine to inosine editing"/>
    <property type="evidence" value="ECO:0007669"/>
    <property type="project" value="TreeGrafter"/>
</dbReference>
<dbReference type="GO" id="GO:0008251">
    <property type="term" value="F:tRNA-specific adenosine deaminase activity"/>
    <property type="evidence" value="ECO:0007669"/>
    <property type="project" value="TreeGrafter"/>
</dbReference>
<dbReference type="Gene3D" id="3.30.160.20">
    <property type="match status" value="2"/>
</dbReference>
<dbReference type="FunFam" id="3.30.160.20:FF:000011">
    <property type="entry name" value="double-stranded RNA-specific editase 1 isoform X1"/>
    <property type="match status" value="1"/>
</dbReference>
<accession>A0A8C5Y5F3</accession>
<evidence type="ECO:0000256" key="5">
    <source>
        <dbReference type="ARBA" id="ARBA00022801"/>
    </source>
</evidence>
<comment type="subcellular location">
    <subcellularLocation>
        <location evidence="1">Nucleus</location>
    </subcellularLocation>
</comment>
<feature type="domain" description="DRBM" evidence="11">
    <location>
        <begin position="279"/>
        <end position="328"/>
    </location>
</feature>
<dbReference type="InterPro" id="IPR044460">
    <property type="entry name" value="ADAR3_DSRM_1"/>
</dbReference>
<evidence type="ECO:0000256" key="7">
    <source>
        <dbReference type="ARBA" id="ARBA00022884"/>
    </source>
</evidence>
<evidence type="ECO:0000256" key="1">
    <source>
        <dbReference type="ARBA" id="ARBA00004123"/>
    </source>
</evidence>
<dbReference type="GO" id="GO:0005730">
    <property type="term" value="C:nucleolus"/>
    <property type="evidence" value="ECO:0007669"/>
    <property type="project" value="TreeGrafter"/>
</dbReference>
<dbReference type="EMBL" id="ABDC03028509">
    <property type="status" value="NOT_ANNOTATED_CDS"/>
    <property type="molecule type" value="Genomic_DNA"/>
</dbReference>
<dbReference type="GO" id="GO:0005737">
    <property type="term" value="C:cytoplasm"/>
    <property type="evidence" value="ECO:0007669"/>
    <property type="project" value="TreeGrafter"/>
</dbReference>
<dbReference type="PANTHER" id="PTHR10910:SF17">
    <property type="entry name" value="DOUBLE-STRANDED RNA-SPECIFIC EDITASE B2"/>
    <property type="match status" value="1"/>
</dbReference>
<evidence type="ECO:0000259" key="11">
    <source>
        <dbReference type="PROSITE" id="PS50137"/>
    </source>
</evidence>
<evidence type="ECO:0000256" key="2">
    <source>
        <dbReference type="ARBA" id="ARBA00022664"/>
    </source>
</evidence>
<dbReference type="AlphaFoldDB" id="A0A8C5Y5F3"/>
<dbReference type="EMBL" id="ABDC03028512">
    <property type="status" value="NOT_ANNOTATED_CDS"/>
    <property type="molecule type" value="Genomic_DNA"/>
</dbReference>
<dbReference type="InterPro" id="IPR014720">
    <property type="entry name" value="dsRBD_dom"/>
</dbReference>
<reference evidence="13" key="1">
    <citation type="submission" date="2016-12" db="EMBL/GenBank/DDBJ databases">
        <title>Mouse lemur reference genome and diversity panel.</title>
        <authorList>
            <person name="Harris R."/>
            <person name="Larsen P."/>
            <person name="Liu Y."/>
            <person name="Hughes D.S."/>
            <person name="Murali S."/>
            <person name="Raveendran M."/>
            <person name="Korchina V."/>
            <person name="Wang M."/>
            <person name="Jhangiani S."/>
            <person name="Bandaranaike D."/>
            <person name="Bellair M."/>
            <person name="Blankenburg K."/>
            <person name="Chao H."/>
            <person name="Dahdouli M."/>
            <person name="Dinh H."/>
            <person name="Doddapaneni H."/>
            <person name="English A."/>
            <person name="Firestine M."/>
            <person name="Gnanaolivu R."/>
            <person name="Gross S."/>
            <person name="Hernandez B."/>
            <person name="Javaid M."/>
            <person name="Jayaseelan J."/>
            <person name="Jones J."/>
            <person name="Khan Z."/>
            <person name="Kovar C."/>
            <person name="Kurapati P."/>
            <person name="Le B."/>
            <person name="Lee S."/>
            <person name="Li M."/>
            <person name="Mathew T."/>
            <person name="Narasimhan A."/>
            <person name="Ngo D."/>
            <person name="Nguyen L."/>
            <person name="Okwuonu G."/>
            <person name="Ongeri F."/>
            <person name="Osuji N."/>
            <person name="Pu L.-L."/>
            <person name="Puazo M."/>
            <person name="Quiroz J."/>
            <person name="Raj R."/>
            <person name="Rajbhandari K."/>
            <person name="Reid J.G."/>
            <person name="Santibanez J."/>
            <person name="Sexton D."/>
            <person name="Skinner E."/>
            <person name="Vee V."/>
            <person name="Weissenberger G."/>
            <person name="Wu Y."/>
            <person name="Xin Y."/>
            <person name="Han Y."/>
            <person name="Campbell C."/>
            <person name="Brown A."/>
            <person name="Sullivan B."/>
            <person name="Shelton J."/>
            <person name="Brown S."/>
            <person name="Dudchenko O."/>
            <person name="Machol I."/>
            <person name="Durand N."/>
            <person name="Shamim M."/>
            <person name="Lieberman A."/>
            <person name="Muzny D.M."/>
            <person name="Richards S."/>
            <person name="Yoder A."/>
            <person name="Worley K.C."/>
            <person name="Rogers J."/>
            <person name="Gibbs R.A."/>
        </authorList>
    </citation>
    <scope>NUCLEOTIDE SEQUENCE [LARGE SCALE GENOMIC DNA]</scope>
</reference>
<dbReference type="EMBL" id="ABDC03028508">
    <property type="status" value="NOT_ANNOTATED_CDS"/>
    <property type="molecule type" value="Genomic_DNA"/>
</dbReference>
<keyword evidence="6" id="KW-0862">Zinc</keyword>
<dbReference type="Proteomes" id="UP000694394">
    <property type="component" value="Chromosome 25"/>
</dbReference>
<dbReference type="SUPFAM" id="SSF54768">
    <property type="entry name" value="dsRNA-binding domain-like"/>
    <property type="match status" value="2"/>
</dbReference>
<keyword evidence="5" id="KW-0378">Hydrolase</keyword>
<dbReference type="GO" id="GO:0003729">
    <property type="term" value="F:mRNA binding"/>
    <property type="evidence" value="ECO:0007669"/>
    <property type="project" value="Ensembl"/>
</dbReference>
<evidence type="ECO:0000256" key="4">
    <source>
        <dbReference type="ARBA" id="ARBA00022737"/>
    </source>
</evidence>
<feature type="region of interest" description="Disordered" evidence="10">
    <location>
        <begin position="555"/>
        <end position="578"/>
    </location>
</feature>
<evidence type="ECO:0000313" key="13">
    <source>
        <dbReference type="Ensembl" id="ENSMICP00000046189.1"/>
    </source>
</evidence>
<evidence type="ECO:0000256" key="8">
    <source>
        <dbReference type="ARBA" id="ARBA00023242"/>
    </source>
</evidence>
<evidence type="ECO:0000313" key="14">
    <source>
        <dbReference type="Proteomes" id="UP000694394"/>
    </source>
</evidence>
<dbReference type="PANTHER" id="PTHR10910">
    <property type="entry name" value="EUKARYOTE SPECIFIC DSRNA BINDING PROTEIN"/>
    <property type="match status" value="1"/>
</dbReference>
<dbReference type="EMBL" id="ABDC03028510">
    <property type="status" value="NOT_ANNOTATED_CDS"/>
    <property type="molecule type" value="Genomic_DNA"/>
</dbReference>
<evidence type="ECO:0000256" key="10">
    <source>
        <dbReference type="SAM" id="MobiDB-lite"/>
    </source>
</evidence>
<dbReference type="PROSITE" id="PS50137">
    <property type="entry name" value="DS_RBD"/>
    <property type="match status" value="2"/>
</dbReference>
<proteinExistence type="predicted"/>
<keyword evidence="8" id="KW-0539">Nucleus</keyword>
<evidence type="ECO:0000259" key="12">
    <source>
        <dbReference type="PROSITE" id="PS50141"/>
    </source>
</evidence>
<keyword evidence="3" id="KW-0479">Metal-binding</keyword>
<dbReference type="GO" id="GO:0070935">
    <property type="term" value="P:3'-UTR-mediated mRNA stabilization"/>
    <property type="evidence" value="ECO:0007669"/>
    <property type="project" value="Ensembl"/>
</dbReference>
<evidence type="ECO:0000256" key="9">
    <source>
        <dbReference type="PROSITE-ProRule" id="PRU00266"/>
    </source>
</evidence>
<dbReference type="FunFam" id="3.30.160.20:FF:000009">
    <property type="entry name" value="Adenosine deaminase RNA-specific B2 (inactive)"/>
    <property type="match status" value="1"/>
</dbReference>
<reference evidence="13" key="2">
    <citation type="submission" date="2025-08" db="UniProtKB">
        <authorList>
            <consortium name="Ensembl"/>
        </authorList>
    </citation>
    <scope>IDENTIFICATION</scope>
</reference>
<dbReference type="GO" id="GO:0006397">
    <property type="term" value="P:mRNA processing"/>
    <property type="evidence" value="ECO:0007669"/>
    <property type="project" value="UniProtKB-KW"/>
</dbReference>
<sequence length="659" mass="71552">CWTEVLEGSQEGGQDAHFVCRGENRRRTLSCRQTLECLSLEPACQCPGVMTNLFSPPGTSSAEVKENRNVGNLGARPLPAGDRAPGAKRKRPLEDGNGAHVCKLQLLWRKLSWSVTPKNALVQLHELKPGLQYRTVSQTGPVHAPVFAVAVEVNGLTFEGTGPTKKKAKMRAAELALKSFVQFPNACQAHLAMGAQSPSTDFTSDQADFPDTLFKEFEPSAPRQGLPGGRPGDAERLSSAYRRGRLLCRALDLVGPAPGPAGERNPVVLLNQLRAGLRYVCLAEPAQPRARSFVMAVSVDGRTFEGSGRSKKVAKGQAAKAALQALFDIRLPGHPASLRFVFQEFADSVSQLVMQKFREVTAALPSVHARHKALAGIVMTRGNASLLHFPWGGSGPARRPAGSDPDPCVPSKRREDAERSVFARAKDGGGYRLRDNVLFHLYVSASPCGDARLHSPYEIATDRKRAGAWEQGSPVPGRPPWQAWRGRAMTASPCRWSVLGLQGALLSHLIEPVYLHSVVVGSLGHTGHLSRVLSHRTEGIGQLPASYRHHRPLLSGKKRRAAQPGSPRTSVVDATTGRRSCGGSSRLCKHAFSRWSQLLGRLSTRTPSLGDTPSTYCEAKRGAHTYQAVKQQLFKAFQKAGLGTWVRKPPEQDQFLLTL</sequence>
<reference evidence="13" key="3">
    <citation type="submission" date="2025-09" db="UniProtKB">
        <authorList>
            <consortium name="Ensembl"/>
        </authorList>
    </citation>
    <scope>IDENTIFICATION</scope>
</reference>
<dbReference type="InterPro" id="IPR002466">
    <property type="entry name" value="A_deamin"/>
</dbReference>
<feature type="domain" description="DRBM" evidence="11">
    <location>
        <begin position="116"/>
        <end position="182"/>
    </location>
</feature>
<dbReference type="Pfam" id="PF00035">
    <property type="entry name" value="dsrm"/>
    <property type="match status" value="2"/>
</dbReference>
<feature type="domain" description="A to I editase" evidence="12">
    <location>
        <begin position="415"/>
        <end position="655"/>
    </location>
</feature>
<evidence type="ECO:0000256" key="6">
    <source>
        <dbReference type="ARBA" id="ARBA00022833"/>
    </source>
</evidence>
<organism evidence="13 14">
    <name type="scientific">Microcebus murinus</name>
    <name type="common">Gray mouse lemur</name>
    <name type="synonym">Lemur murinus</name>
    <dbReference type="NCBI Taxonomy" id="30608"/>
    <lineage>
        <taxon>Eukaryota</taxon>
        <taxon>Metazoa</taxon>
        <taxon>Chordata</taxon>
        <taxon>Craniata</taxon>
        <taxon>Vertebrata</taxon>
        <taxon>Euteleostomi</taxon>
        <taxon>Mammalia</taxon>
        <taxon>Eutheria</taxon>
        <taxon>Euarchontoglires</taxon>
        <taxon>Primates</taxon>
        <taxon>Strepsirrhini</taxon>
        <taxon>Lemuriformes</taxon>
        <taxon>Cheirogaleidae</taxon>
        <taxon>Microcebus</taxon>
    </lineage>
</organism>
<dbReference type="EMBL" id="ABDC03028511">
    <property type="status" value="NOT_ANNOTATED_CDS"/>
    <property type="molecule type" value="Genomic_DNA"/>
</dbReference>
<dbReference type="SMART" id="SM00358">
    <property type="entry name" value="DSRM"/>
    <property type="match status" value="2"/>
</dbReference>
<dbReference type="SMART" id="SM00552">
    <property type="entry name" value="ADEAMc"/>
    <property type="match status" value="1"/>
</dbReference>
<dbReference type="PROSITE" id="PS50141">
    <property type="entry name" value="A_DEAMIN_EDITASE"/>
    <property type="match status" value="1"/>
</dbReference>
<dbReference type="GO" id="GO:0003725">
    <property type="term" value="F:double-stranded RNA binding"/>
    <property type="evidence" value="ECO:0007669"/>
    <property type="project" value="TreeGrafter"/>
</dbReference>
<feature type="region of interest" description="Disordered" evidence="10">
    <location>
        <begin position="394"/>
        <end position="416"/>
    </location>
</feature>
<keyword evidence="2" id="KW-0507">mRNA processing</keyword>
<protein>
    <submittedName>
        <fullName evidence="13">Adenosine deaminase RNA specific B2 (inactive)</fullName>
    </submittedName>
</protein>
<dbReference type="Ensembl" id="ENSMICT00000066398.1">
    <property type="protein sequence ID" value="ENSMICP00000046189.1"/>
    <property type="gene ID" value="ENSMICG00000047603.1"/>
</dbReference>
<dbReference type="GeneTree" id="ENSGT00940000157252"/>
<dbReference type="GO" id="GO:0003726">
    <property type="term" value="F:double-stranded RNA adenosine deaminase activity"/>
    <property type="evidence" value="ECO:0007669"/>
    <property type="project" value="TreeGrafter"/>
</dbReference>
<dbReference type="CDD" id="cd19896">
    <property type="entry name" value="DSRM_RED2_rpt1"/>
    <property type="match status" value="1"/>
</dbReference>